<sequence>NSITLSRKLDYRTVKGIKAKLLTSFNSALEEVISKVLASQHEICDNDKFRRLIIRDDKKFKDNI</sequence>
<accession>A0A9N9J6K9</accession>
<reference evidence="1" key="1">
    <citation type="submission" date="2021-06" db="EMBL/GenBank/DDBJ databases">
        <authorList>
            <person name="Kallberg Y."/>
            <person name="Tangrot J."/>
            <person name="Rosling A."/>
        </authorList>
    </citation>
    <scope>NUCLEOTIDE SEQUENCE</scope>
    <source>
        <strain evidence="1">UK204</strain>
    </source>
</reference>
<name>A0A9N9J6K9_9GLOM</name>
<feature type="non-terminal residue" evidence="1">
    <location>
        <position position="64"/>
    </location>
</feature>
<evidence type="ECO:0000313" key="2">
    <source>
        <dbReference type="Proteomes" id="UP000789570"/>
    </source>
</evidence>
<gene>
    <name evidence="1" type="ORF">FCALED_LOCUS17139</name>
</gene>
<dbReference type="OrthoDB" id="2427296at2759"/>
<protein>
    <submittedName>
        <fullName evidence="1">7038_t:CDS:1</fullName>
    </submittedName>
</protein>
<feature type="non-terminal residue" evidence="1">
    <location>
        <position position="1"/>
    </location>
</feature>
<proteinExistence type="predicted"/>
<organism evidence="1 2">
    <name type="scientific">Funneliformis caledonium</name>
    <dbReference type="NCBI Taxonomy" id="1117310"/>
    <lineage>
        <taxon>Eukaryota</taxon>
        <taxon>Fungi</taxon>
        <taxon>Fungi incertae sedis</taxon>
        <taxon>Mucoromycota</taxon>
        <taxon>Glomeromycotina</taxon>
        <taxon>Glomeromycetes</taxon>
        <taxon>Glomerales</taxon>
        <taxon>Glomeraceae</taxon>
        <taxon>Funneliformis</taxon>
    </lineage>
</organism>
<dbReference type="AlphaFoldDB" id="A0A9N9J6K9"/>
<dbReference type="Proteomes" id="UP000789570">
    <property type="component" value="Unassembled WGS sequence"/>
</dbReference>
<comment type="caution">
    <text evidence="1">The sequence shown here is derived from an EMBL/GenBank/DDBJ whole genome shotgun (WGS) entry which is preliminary data.</text>
</comment>
<keyword evidence="2" id="KW-1185">Reference proteome</keyword>
<evidence type="ECO:0000313" key="1">
    <source>
        <dbReference type="EMBL" id="CAG8764495.1"/>
    </source>
</evidence>
<dbReference type="EMBL" id="CAJVPQ010024280">
    <property type="protein sequence ID" value="CAG8764495.1"/>
    <property type="molecule type" value="Genomic_DNA"/>
</dbReference>